<sequence>MNPVVPIQAARLEMQIKNTHVRPDDPFIELATSFLRSGMDRVKLVKILCADTGLPKAIAIVRIAARKAR</sequence>
<evidence type="ECO:0000313" key="2">
    <source>
        <dbReference type="Proteomes" id="UP000710385"/>
    </source>
</evidence>
<gene>
    <name evidence="1" type="ORF">HS096_04500</name>
</gene>
<evidence type="ECO:0000313" key="1">
    <source>
        <dbReference type="EMBL" id="MBE7525615.1"/>
    </source>
</evidence>
<dbReference type="EMBL" id="JABTTY010000001">
    <property type="protein sequence ID" value="MBE7525615.1"/>
    <property type="molecule type" value="Genomic_DNA"/>
</dbReference>
<protein>
    <submittedName>
        <fullName evidence="1">Uncharacterized protein</fullName>
    </submittedName>
</protein>
<proteinExistence type="predicted"/>
<accession>A0A928TVE8</accession>
<organism evidence="1 2">
    <name type="scientific">candidate division WWE3 bacterium</name>
    <dbReference type="NCBI Taxonomy" id="2053526"/>
    <lineage>
        <taxon>Bacteria</taxon>
        <taxon>Katanobacteria</taxon>
    </lineage>
</organism>
<reference evidence="1" key="1">
    <citation type="submission" date="2020-05" db="EMBL/GenBank/DDBJ databases">
        <title>High-Quality Genomes of Partial-Nitritation/Anammox System by Hierarchical Clustering Based Hybrid Assembly.</title>
        <authorList>
            <person name="Liu L."/>
            <person name="Wang Y."/>
            <person name="Che Y."/>
            <person name="Chen Y."/>
            <person name="Xia Y."/>
            <person name="Luo R."/>
            <person name="Cheng S.H."/>
            <person name="Zheng C."/>
            <person name="Zhang T."/>
        </authorList>
    </citation>
    <scope>NUCLEOTIDE SEQUENCE</scope>
    <source>
        <strain evidence="1">H1_PAT1</strain>
    </source>
</reference>
<dbReference type="AlphaFoldDB" id="A0A928TVE8"/>
<comment type="caution">
    <text evidence="1">The sequence shown here is derived from an EMBL/GenBank/DDBJ whole genome shotgun (WGS) entry which is preliminary data.</text>
</comment>
<name>A0A928TVE8_UNCKA</name>
<dbReference type="Proteomes" id="UP000710385">
    <property type="component" value="Unassembled WGS sequence"/>
</dbReference>